<comment type="caution">
    <text evidence="1">The sequence shown here is derived from an EMBL/GenBank/DDBJ whole genome shotgun (WGS) entry which is preliminary data.</text>
</comment>
<evidence type="ECO:0000313" key="2">
    <source>
        <dbReference type="Proteomes" id="UP000007820"/>
    </source>
</evidence>
<protein>
    <submittedName>
        <fullName evidence="1">Uncharacterized protein</fullName>
    </submittedName>
</protein>
<name>F9D3Y7_PREDD</name>
<organism evidence="1 2">
    <name type="scientific">Prevotella dentalis (strain ATCC 49559 / DSM 3688 / JCM 13448 / NCTC 12043 / ES 2772)</name>
    <name type="common">Mitsuokella dentalis</name>
    <dbReference type="NCBI Taxonomy" id="908937"/>
    <lineage>
        <taxon>Bacteria</taxon>
        <taxon>Pseudomonadati</taxon>
        <taxon>Bacteroidota</taxon>
        <taxon>Bacteroidia</taxon>
        <taxon>Bacteroidales</taxon>
        <taxon>Prevotellaceae</taxon>
        <taxon>Prevotella</taxon>
    </lineage>
</organism>
<accession>F9D3Y7</accession>
<dbReference type="EMBL" id="AFPW01000023">
    <property type="protein sequence ID" value="EGQ14030.1"/>
    <property type="molecule type" value="Genomic_DNA"/>
</dbReference>
<dbReference type="Proteomes" id="UP000007820">
    <property type="component" value="Unassembled WGS sequence"/>
</dbReference>
<dbReference type="AlphaFoldDB" id="F9D3Y7"/>
<proteinExistence type="predicted"/>
<gene>
    <name evidence="1" type="ORF">HMPREF9136_1565</name>
</gene>
<evidence type="ECO:0000313" key="1">
    <source>
        <dbReference type="EMBL" id="EGQ14030.1"/>
    </source>
</evidence>
<reference evidence="1 2" key="1">
    <citation type="submission" date="2011-04" db="EMBL/GenBank/DDBJ databases">
        <authorList>
            <person name="Muzny D."/>
            <person name="Qin X."/>
            <person name="Deng J."/>
            <person name="Jiang H."/>
            <person name="Liu Y."/>
            <person name="Qu J."/>
            <person name="Song X.-Z."/>
            <person name="Zhang L."/>
            <person name="Thornton R."/>
            <person name="Coyle M."/>
            <person name="Francisco L."/>
            <person name="Jackson L."/>
            <person name="Javaid M."/>
            <person name="Korchina V."/>
            <person name="Kovar C."/>
            <person name="Mata R."/>
            <person name="Mathew T."/>
            <person name="Ngo R."/>
            <person name="Nguyen L."/>
            <person name="Nguyen N."/>
            <person name="Okwuonu G."/>
            <person name="Ongeri F."/>
            <person name="Pham C."/>
            <person name="Simmons D."/>
            <person name="Wilczek-Boney K."/>
            <person name="Hale W."/>
            <person name="Jakkamsetti A."/>
            <person name="Pham P."/>
            <person name="Ruth R."/>
            <person name="San Lucas F."/>
            <person name="Warren J."/>
            <person name="Zhang J."/>
            <person name="Zhao Z."/>
            <person name="Zhou C."/>
            <person name="Zhu D."/>
            <person name="Lee S."/>
            <person name="Bess C."/>
            <person name="Blankenburg K."/>
            <person name="Forbes L."/>
            <person name="Fu Q."/>
            <person name="Gubbala S."/>
            <person name="Hirani K."/>
            <person name="Jayaseelan J.C."/>
            <person name="Lara F."/>
            <person name="Munidasa M."/>
            <person name="Palculict T."/>
            <person name="Patil S."/>
            <person name="Pu L.-L."/>
            <person name="Saada N."/>
            <person name="Tang L."/>
            <person name="Weissenberger G."/>
            <person name="Zhu Y."/>
            <person name="Hemphill L."/>
            <person name="Shang Y."/>
            <person name="Youmans B."/>
            <person name="Ayvaz T."/>
            <person name="Ross M."/>
            <person name="Santibanez J."/>
            <person name="Aqrawi P."/>
            <person name="Gross S."/>
            <person name="Joshi V."/>
            <person name="Fowler G."/>
            <person name="Nazareth L."/>
            <person name="Reid J."/>
            <person name="Worley K."/>
            <person name="Petrosino J."/>
            <person name="Highlander S."/>
            <person name="Gibbs R."/>
        </authorList>
    </citation>
    <scope>NUCLEOTIDE SEQUENCE [LARGE SCALE GENOMIC DNA]</scope>
    <source>
        <strain evidence="1 2">DSM 3688</strain>
    </source>
</reference>
<sequence length="42" mass="5145">MLFALTQINSFRRTICYSLEMYVFKAMRYRLIAYCKVTKHYA</sequence>